<reference evidence="1 2" key="1">
    <citation type="submission" date="2014-11" db="EMBL/GenBank/DDBJ databases">
        <title>Comparative genomics of Methylobacterium species.</title>
        <authorList>
            <person name="Chaudhry V."/>
            <person name="Patil P.B."/>
        </authorList>
    </citation>
    <scope>NUCLEOTIDE SEQUENCE [LARGE SCALE GENOMIC DNA]</scope>
    <source>
        <strain evidence="1 2">SE3.6</strain>
    </source>
</reference>
<proteinExistence type="predicted"/>
<gene>
    <name evidence="1" type="ORF">QR79_28660</name>
</gene>
<sequence length="40" mass="4442">VFPDYEAILDACCTAWNALAAEPERVRSIANFPYIARVNA</sequence>
<feature type="non-terminal residue" evidence="1">
    <location>
        <position position="1"/>
    </location>
</feature>
<comment type="caution">
    <text evidence="1">The sequence shown here is derived from an EMBL/GenBank/DDBJ whole genome shotgun (WGS) entry which is preliminary data.</text>
</comment>
<dbReference type="Proteomes" id="UP000036471">
    <property type="component" value="Unassembled WGS sequence"/>
</dbReference>
<protein>
    <submittedName>
        <fullName evidence="1">Transposase</fullName>
    </submittedName>
</protein>
<name>A0ABR5GSL0_9HYPH</name>
<organism evidence="1 2">
    <name type="scientific">Methylobacterium indicum</name>
    <dbReference type="NCBI Taxonomy" id="1775910"/>
    <lineage>
        <taxon>Bacteria</taxon>
        <taxon>Pseudomonadati</taxon>
        <taxon>Pseudomonadota</taxon>
        <taxon>Alphaproteobacteria</taxon>
        <taxon>Hyphomicrobiales</taxon>
        <taxon>Methylobacteriaceae</taxon>
        <taxon>Methylobacterium</taxon>
    </lineage>
</organism>
<keyword evidence="2" id="KW-1185">Reference proteome</keyword>
<accession>A0ABR5GSL0</accession>
<dbReference type="EMBL" id="JTHG01000359">
    <property type="protein sequence ID" value="KMO12251.1"/>
    <property type="molecule type" value="Genomic_DNA"/>
</dbReference>
<evidence type="ECO:0000313" key="1">
    <source>
        <dbReference type="EMBL" id="KMO12251.1"/>
    </source>
</evidence>
<evidence type="ECO:0000313" key="2">
    <source>
        <dbReference type="Proteomes" id="UP000036471"/>
    </source>
</evidence>